<protein>
    <recommendedName>
        <fullName evidence="14">Selenide, water dikinase</fullName>
    </recommendedName>
</protein>
<sequence>MPASGASPAPCLLVKGGDDVKLTRYTHGMGCACKLRPQLLERVLDQVRAAAAPLVDPNVLAGLGKSNEDACVYKLRDDLAVVGTLDFFTPIVDEPEVFGAVAAANALSDVYAMGATPLFALAIVGFPDGRLPPEVLARILTGGQKKCEEAKCLILGGHTVEDIEPKYGLAVFGTVHPDQVWRNNGLVEGDTLVLTKPLGTGVLSTAMKRGALSPEGAVALKANLTALNNTAAALAREHATVHACTDVTGFGLLGHLVEMLTPSEGRQALGENDQKATEEGAPPHKRPRPATLCAVLRAAAAPLLPEARELAVDDQCVPGGSVNNLKLAEAAGVSFAPGVPRELRLLLADAQTSGGLLLAVPAAQADGLLQRLHAAGLRTSAVIGEVRRREAPQSPLIQVDV</sequence>
<evidence type="ECO:0000256" key="7">
    <source>
        <dbReference type="ARBA" id="ARBA00022842"/>
    </source>
</evidence>
<evidence type="ECO:0000256" key="9">
    <source>
        <dbReference type="SAM" id="MobiDB-lite"/>
    </source>
</evidence>
<keyword evidence="8" id="KW-0711">Selenium</keyword>
<dbReference type="InterPro" id="IPR036676">
    <property type="entry name" value="PurM-like_C_sf"/>
</dbReference>
<dbReference type="SUPFAM" id="SSF55326">
    <property type="entry name" value="PurM N-terminal domain-like"/>
    <property type="match status" value="1"/>
</dbReference>
<dbReference type="Pfam" id="PF02769">
    <property type="entry name" value="AIRS_C"/>
    <property type="match status" value="1"/>
</dbReference>
<keyword evidence="7" id="KW-0460">Magnesium</keyword>
<dbReference type="Proteomes" id="UP001189429">
    <property type="component" value="Unassembled WGS sequence"/>
</dbReference>
<accession>A0ABN9YCH5</accession>
<evidence type="ECO:0000256" key="1">
    <source>
        <dbReference type="ARBA" id="ARBA00008026"/>
    </source>
</evidence>
<dbReference type="PANTHER" id="PTHR10256">
    <property type="entry name" value="SELENIDE, WATER DIKINASE"/>
    <property type="match status" value="1"/>
</dbReference>
<dbReference type="NCBIfam" id="TIGR00476">
    <property type="entry name" value="selD"/>
    <property type="match status" value="1"/>
</dbReference>
<name>A0ABN9YCH5_9DINO</name>
<evidence type="ECO:0000259" key="10">
    <source>
        <dbReference type="Pfam" id="PF00586"/>
    </source>
</evidence>
<gene>
    <name evidence="12" type="ORF">PCOR1329_LOCUS83589</name>
</gene>
<feature type="region of interest" description="Disordered" evidence="9">
    <location>
        <begin position="269"/>
        <end position="288"/>
    </location>
</feature>
<evidence type="ECO:0000313" key="12">
    <source>
        <dbReference type="EMBL" id="CAK0909083.1"/>
    </source>
</evidence>
<evidence type="ECO:0008006" key="14">
    <source>
        <dbReference type="Google" id="ProtNLM"/>
    </source>
</evidence>
<keyword evidence="6" id="KW-0067">ATP-binding</keyword>
<evidence type="ECO:0000313" key="13">
    <source>
        <dbReference type="Proteomes" id="UP001189429"/>
    </source>
</evidence>
<evidence type="ECO:0000256" key="4">
    <source>
        <dbReference type="ARBA" id="ARBA00022741"/>
    </source>
</evidence>
<dbReference type="InterPro" id="IPR023061">
    <property type="entry name" value="SelD_I"/>
</dbReference>
<keyword evidence="3" id="KW-0479">Metal-binding</keyword>
<dbReference type="Pfam" id="PF00586">
    <property type="entry name" value="AIRS"/>
    <property type="match status" value="1"/>
</dbReference>
<feature type="domain" description="PurM-like C-terminal" evidence="11">
    <location>
        <begin position="188"/>
        <end position="389"/>
    </location>
</feature>
<comment type="similarity">
    <text evidence="1">Belongs to the selenophosphate synthase 1 family. Class I subfamily.</text>
</comment>
<comment type="caution">
    <text evidence="12">The sequence shown here is derived from an EMBL/GenBank/DDBJ whole genome shotgun (WGS) entry which is preliminary data.</text>
</comment>
<evidence type="ECO:0000256" key="2">
    <source>
        <dbReference type="ARBA" id="ARBA00022679"/>
    </source>
</evidence>
<dbReference type="CDD" id="cd02195">
    <property type="entry name" value="SelD"/>
    <property type="match status" value="1"/>
</dbReference>
<evidence type="ECO:0000256" key="6">
    <source>
        <dbReference type="ARBA" id="ARBA00022840"/>
    </source>
</evidence>
<dbReference type="EMBL" id="CAUYUJ010022126">
    <property type="protein sequence ID" value="CAK0909083.1"/>
    <property type="molecule type" value="Genomic_DNA"/>
</dbReference>
<dbReference type="SUPFAM" id="SSF56042">
    <property type="entry name" value="PurM C-terminal domain-like"/>
    <property type="match status" value="1"/>
</dbReference>
<keyword evidence="2" id="KW-0808">Transferase</keyword>
<evidence type="ECO:0000259" key="11">
    <source>
        <dbReference type="Pfam" id="PF02769"/>
    </source>
</evidence>
<dbReference type="InterPro" id="IPR036921">
    <property type="entry name" value="PurM-like_N_sf"/>
</dbReference>
<dbReference type="InterPro" id="IPR016188">
    <property type="entry name" value="PurM-like_N"/>
</dbReference>
<keyword evidence="4" id="KW-0547">Nucleotide-binding</keyword>
<proteinExistence type="inferred from homology"/>
<dbReference type="InterPro" id="IPR004536">
    <property type="entry name" value="SPS/SelD"/>
</dbReference>
<dbReference type="HAMAP" id="MF_00625">
    <property type="entry name" value="SelD"/>
    <property type="match status" value="1"/>
</dbReference>
<dbReference type="InterPro" id="IPR010918">
    <property type="entry name" value="PurM-like_C_dom"/>
</dbReference>
<organism evidence="12 13">
    <name type="scientific">Prorocentrum cordatum</name>
    <dbReference type="NCBI Taxonomy" id="2364126"/>
    <lineage>
        <taxon>Eukaryota</taxon>
        <taxon>Sar</taxon>
        <taxon>Alveolata</taxon>
        <taxon>Dinophyceae</taxon>
        <taxon>Prorocentrales</taxon>
        <taxon>Prorocentraceae</taxon>
        <taxon>Prorocentrum</taxon>
    </lineage>
</organism>
<evidence type="ECO:0000256" key="3">
    <source>
        <dbReference type="ARBA" id="ARBA00022723"/>
    </source>
</evidence>
<feature type="compositionally biased region" description="Basic and acidic residues" evidence="9">
    <location>
        <begin position="272"/>
        <end position="282"/>
    </location>
</feature>
<dbReference type="PANTHER" id="PTHR10256:SF0">
    <property type="entry name" value="INACTIVE SELENIDE, WATER DIKINASE-LIKE PROTEIN-RELATED"/>
    <property type="match status" value="1"/>
</dbReference>
<evidence type="ECO:0000256" key="5">
    <source>
        <dbReference type="ARBA" id="ARBA00022777"/>
    </source>
</evidence>
<feature type="domain" description="PurM-like N-terminal" evidence="10">
    <location>
        <begin position="68"/>
        <end position="175"/>
    </location>
</feature>
<dbReference type="Gene3D" id="3.30.1330.10">
    <property type="entry name" value="PurM-like, N-terminal domain"/>
    <property type="match status" value="1"/>
</dbReference>
<evidence type="ECO:0000256" key="8">
    <source>
        <dbReference type="ARBA" id="ARBA00023266"/>
    </source>
</evidence>
<keyword evidence="5" id="KW-0418">Kinase</keyword>
<dbReference type="PIRSF" id="PIRSF036407">
    <property type="entry name" value="Selenphspht_syn"/>
    <property type="match status" value="1"/>
</dbReference>
<keyword evidence="13" id="KW-1185">Reference proteome</keyword>
<reference evidence="12" key="1">
    <citation type="submission" date="2023-10" db="EMBL/GenBank/DDBJ databases">
        <authorList>
            <person name="Chen Y."/>
            <person name="Shah S."/>
            <person name="Dougan E. K."/>
            <person name="Thang M."/>
            <person name="Chan C."/>
        </authorList>
    </citation>
    <scope>NUCLEOTIDE SEQUENCE [LARGE SCALE GENOMIC DNA]</scope>
</reference>
<dbReference type="Gene3D" id="3.90.650.10">
    <property type="entry name" value="PurM-like C-terminal domain"/>
    <property type="match status" value="1"/>
</dbReference>